<feature type="region of interest" description="Disordered" evidence="1">
    <location>
        <begin position="216"/>
        <end position="251"/>
    </location>
</feature>
<dbReference type="EMBL" id="JBEPFB010000006">
    <property type="protein sequence ID" value="MER7374282.1"/>
    <property type="molecule type" value="Genomic_DNA"/>
</dbReference>
<comment type="caution">
    <text evidence="3">The sequence shown here is derived from an EMBL/GenBank/DDBJ whole genome shotgun (WGS) entry which is preliminary data.</text>
</comment>
<evidence type="ECO:0000313" key="4">
    <source>
        <dbReference type="Proteomes" id="UP001486207"/>
    </source>
</evidence>
<feature type="region of interest" description="Disordered" evidence="1">
    <location>
        <begin position="63"/>
        <end position="96"/>
    </location>
</feature>
<protein>
    <submittedName>
        <fullName evidence="3">Uncharacterized protein</fullName>
    </submittedName>
</protein>
<proteinExistence type="predicted"/>
<evidence type="ECO:0000256" key="1">
    <source>
        <dbReference type="SAM" id="MobiDB-lite"/>
    </source>
</evidence>
<dbReference type="Proteomes" id="UP001486207">
    <property type="component" value="Unassembled WGS sequence"/>
</dbReference>
<keyword evidence="2" id="KW-1133">Transmembrane helix</keyword>
<keyword evidence="4" id="KW-1185">Reference proteome</keyword>
<evidence type="ECO:0000313" key="3">
    <source>
        <dbReference type="EMBL" id="MER7374282.1"/>
    </source>
</evidence>
<dbReference type="RefSeq" id="WP_190070860.1">
    <property type="nucleotide sequence ID" value="NZ_BNBM01000006.1"/>
</dbReference>
<organism evidence="3 4">
    <name type="scientific">Streptomyces lanatus</name>
    <dbReference type="NCBI Taxonomy" id="66900"/>
    <lineage>
        <taxon>Bacteria</taxon>
        <taxon>Bacillati</taxon>
        <taxon>Actinomycetota</taxon>
        <taxon>Actinomycetes</taxon>
        <taxon>Kitasatosporales</taxon>
        <taxon>Streptomycetaceae</taxon>
        <taxon>Streptomyces</taxon>
    </lineage>
</organism>
<accession>A0ABV1XRS2</accession>
<feature type="compositionally biased region" description="Pro residues" evidence="1">
    <location>
        <begin position="83"/>
        <end position="93"/>
    </location>
</feature>
<feature type="transmembrane region" description="Helical" evidence="2">
    <location>
        <begin position="40"/>
        <end position="60"/>
    </location>
</feature>
<sequence length="251" mass="26197">MSDELSAALRELAADQGTPPTVDGAAIRARATRRRRRRRVTVTLGAGTLALVVLGLALNLNSGGAREHPPGSRVPATTYSAPTPTPTPTPTPEPVAGTLDLRGGTLTVDGRALPVVSRNAAPTEFTGPLTVVAKQNPRQLTFEVPSKGPAYVSVPYVVELRDSEGRSHYIGQYVPQLKVLSDYEAQGGLIALDIKDAEWFHGRIRIGDTISVTAGARQGTRAAEPTDGARSAEGARTADPTASVSVPPAPG</sequence>
<evidence type="ECO:0000256" key="2">
    <source>
        <dbReference type="SAM" id="Phobius"/>
    </source>
</evidence>
<keyword evidence="2" id="KW-0472">Membrane</keyword>
<gene>
    <name evidence="3" type="ORF">ABT384_16725</name>
</gene>
<name>A0ABV1XRS2_9ACTN</name>
<keyword evidence="2" id="KW-0812">Transmembrane</keyword>
<reference evidence="3 4" key="1">
    <citation type="submission" date="2024-06" db="EMBL/GenBank/DDBJ databases">
        <title>The Natural Products Discovery Center: Release of the First 8490 Sequenced Strains for Exploring Actinobacteria Biosynthetic Diversity.</title>
        <authorList>
            <person name="Kalkreuter E."/>
            <person name="Kautsar S.A."/>
            <person name="Yang D."/>
            <person name="Bader C.D."/>
            <person name="Teijaro C.N."/>
            <person name="Fluegel L."/>
            <person name="Davis C.M."/>
            <person name="Simpson J.R."/>
            <person name="Lauterbach L."/>
            <person name="Steele A.D."/>
            <person name="Gui C."/>
            <person name="Meng S."/>
            <person name="Li G."/>
            <person name="Viehrig K."/>
            <person name="Ye F."/>
            <person name="Su P."/>
            <person name="Kiefer A.F."/>
            <person name="Nichols A."/>
            <person name="Cepeda A.J."/>
            <person name="Yan W."/>
            <person name="Fan B."/>
            <person name="Jiang Y."/>
            <person name="Adhikari A."/>
            <person name="Zheng C.-J."/>
            <person name="Schuster L."/>
            <person name="Cowan T.M."/>
            <person name="Smanski M.J."/>
            <person name="Chevrette M.G."/>
            <person name="De Carvalho L.P.S."/>
            <person name="Shen B."/>
        </authorList>
    </citation>
    <scope>NUCLEOTIDE SEQUENCE [LARGE SCALE GENOMIC DNA]</scope>
    <source>
        <strain evidence="3 4">NPDC000155</strain>
    </source>
</reference>